<organism evidence="4 5">
    <name type="scientific">Brachybacterium rhamnosum</name>
    <dbReference type="NCBI Taxonomy" id="173361"/>
    <lineage>
        <taxon>Bacteria</taxon>
        <taxon>Bacillati</taxon>
        <taxon>Actinomycetota</taxon>
        <taxon>Actinomycetes</taxon>
        <taxon>Micrococcales</taxon>
        <taxon>Dermabacteraceae</taxon>
        <taxon>Brachybacterium</taxon>
    </lineage>
</organism>
<dbReference type="Gene3D" id="2.40.37.10">
    <property type="entry name" value="Lyase, Ornithine Decarboxylase, Chain A, domain 1"/>
    <property type="match status" value="1"/>
</dbReference>
<evidence type="ECO:0000256" key="1">
    <source>
        <dbReference type="ARBA" id="ARBA00001933"/>
    </source>
</evidence>
<gene>
    <name evidence="4" type="ORF">ACFSDA_06050</name>
</gene>
<comment type="caution">
    <text evidence="4">The sequence shown here is derived from an EMBL/GenBank/DDBJ whole genome shotgun (WGS) entry which is preliminary data.</text>
</comment>
<evidence type="ECO:0000256" key="2">
    <source>
        <dbReference type="ARBA" id="ARBA00022898"/>
    </source>
</evidence>
<comment type="cofactor">
    <cofactor evidence="1">
        <name>pyridoxal 5'-phosphate</name>
        <dbReference type="ChEBI" id="CHEBI:597326"/>
    </cofactor>
</comment>
<dbReference type="Gene3D" id="3.20.20.10">
    <property type="entry name" value="Alanine racemase"/>
    <property type="match status" value="1"/>
</dbReference>
<dbReference type="InterPro" id="IPR022657">
    <property type="entry name" value="De-COase2_CS"/>
</dbReference>
<dbReference type="PANTHER" id="PTHR43727:SF2">
    <property type="entry name" value="GROUP IV DECARBOXYLASE"/>
    <property type="match status" value="1"/>
</dbReference>
<keyword evidence="5" id="KW-1185">Reference proteome</keyword>
<dbReference type="InterPro" id="IPR029066">
    <property type="entry name" value="PLP-binding_barrel"/>
</dbReference>
<evidence type="ECO:0000259" key="3">
    <source>
        <dbReference type="Pfam" id="PF02784"/>
    </source>
</evidence>
<dbReference type="GO" id="GO:0008784">
    <property type="term" value="F:alanine racemase activity"/>
    <property type="evidence" value="ECO:0007669"/>
    <property type="project" value="UniProtKB-EC"/>
</dbReference>
<evidence type="ECO:0000313" key="4">
    <source>
        <dbReference type="EMBL" id="MFD1834637.1"/>
    </source>
</evidence>
<dbReference type="InterPro" id="IPR022644">
    <property type="entry name" value="De-COase2_N"/>
</dbReference>
<evidence type="ECO:0000313" key="5">
    <source>
        <dbReference type="Proteomes" id="UP001597280"/>
    </source>
</evidence>
<proteinExistence type="predicted"/>
<dbReference type="Pfam" id="PF02784">
    <property type="entry name" value="Orn_Arg_deC_N"/>
    <property type="match status" value="1"/>
</dbReference>
<name>A0ABW4PWX0_9MICO</name>
<keyword evidence="2" id="KW-0663">Pyridoxal phosphate</keyword>
<dbReference type="EC" id="5.1.1.1" evidence="4"/>
<dbReference type="Proteomes" id="UP001597280">
    <property type="component" value="Unassembled WGS sequence"/>
</dbReference>
<reference evidence="5" key="1">
    <citation type="journal article" date="2019" name="Int. J. Syst. Evol. Microbiol.">
        <title>The Global Catalogue of Microorganisms (GCM) 10K type strain sequencing project: providing services to taxonomists for standard genome sequencing and annotation.</title>
        <authorList>
            <consortium name="The Broad Institute Genomics Platform"/>
            <consortium name="The Broad Institute Genome Sequencing Center for Infectious Disease"/>
            <person name="Wu L."/>
            <person name="Ma J."/>
        </authorList>
    </citation>
    <scope>NUCLEOTIDE SEQUENCE [LARGE SCALE GENOMIC DNA]</scope>
    <source>
        <strain evidence="5">JCM 11650</strain>
    </source>
</reference>
<feature type="domain" description="Orn/DAP/Arg decarboxylase 2 N-terminal" evidence="3">
    <location>
        <begin position="68"/>
        <end position="255"/>
    </location>
</feature>
<dbReference type="PANTHER" id="PTHR43727">
    <property type="entry name" value="DIAMINOPIMELATE DECARBOXYLASE"/>
    <property type="match status" value="1"/>
</dbReference>
<dbReference type="PROSITE" id="PS00879">
    <property type="entry name" value="ODR_DC_2_2"/>
    <property type="match status" value="1"/>
</dbReference>
<dbReference type="RefSeq" id="WP_343903896.1">
    <property type="nucleotide sequence ID" value="NZ_BAAAIS010000002.1"/>
</dbReference>
<dbReference type="EMBL" id="JBHUFL010000002">
    <property type="protein sequence ID" value="MFD1834637.1"/>
    <property type="molecule type" value="Genomic_DNA"/>
</dbReference>
<dbReference type="InterPro" id="IPR009006">
    <property type="entry name" value="Ala_racemase/Decarboxylase_C"/>
</dbReference>
<dbReference type="SUPFAM" id="SSF51419">
    <property type="entry name" value="PLP-binding barrel"/>
    <property type="match status" value="1"/>
</dbReference>
<accession>A0ABW4PWX0</accession>
<protein>
    <submittedName>
        <fullName evidence="4">Alanine racemase</fullName>
        <ecNumber evidence="4">5.1.1.1</ecNumber>
    </submittedName>
</protein>
<dbReference type="SUPFAM" id="SSF50621">
    <property type="entry name" value="Alanine racemase C-terminal domain-like"/>
    <property type="match status" value="1"/>
</dbReference>
<keyword evidence="4" id="KW-0413">Isomerase</keyword>
<sequence>MEDLSEGCHGLPPLPARLEPWMQEVLADAEGCAAMLEEHGSPLNLHDFSALARNAAELERPAERAGVRLRIFAARKANKTLGMMDAAHAAGHGVDVGSYRELAQALDRGIPAADIVVTAAVKPRPLLRLALDSGALLVLDNLDEASSLAAEVADRQETGSHPIALRLAPTPDELIAPTRFGESASTWQDWAREPGALQGLRIEGVHFHLHGYDVEARARAVGESTVLIDALREAGHRPWFLDIGGGIPMSYLDDAGRWDAFWVAHDGQGRAPGEEVTWRGERLRQVYPYHQALTRGAWMEELLRRVARDLRARDLELRCEPGRSLLDGCGMTLARVVQRTGTSDGIPLVGVEMNRTQCRSTSDDFLVDPVLVRTGGTASGPMEGYLVGAYCIEAELILRRRLAFPGGVAVGDVLALPNTAGYLMHILESASHQLPLASNVVKEGTGFRRDGIDALSPMRP</sequence>